<dbReference type="InterPro" id="IPR004918">
    <property type="entry name" value="Cdc37"/>
</dbReference>
<dbReference type="GO" id="GO:0019901">
    <property type="term" value="F:protein kinase binding"/>
    <property type="evidence" value="ECO:0007669"/>
    <property type="project" value="InterPro"/>
</dbReference>
<dbReference type="InterPro" id="IPR019787">
    <property type="entry name" value="Znf_PHD-finger"/>
</dbReference>
<dbReference type="InterPro" id="IPR024610">
    <property type="entry name" value="ING_N_histone-binding"/>
</dbReference>
<comment type="caution">
    <text evidence="12">The sequence shown here is derived from an EMBL/GenBank/DDBJ whole genome shotgun (WGS) entry which is preliminary data.</text>
</comment>
<dbReference type="InterPro" id="IPR001965">
    <property type="entry name" value="Znf_PHD"/>
</dbReference>
<keyword evidence="4" id="KW-0479">Metal-binding</keyword>
<dbReference type="SMART" id="SM01071">
    <property type="entry name" value="CDC37_N"/>
    <property type="match status" value="1"/>
</dbReference>
<evidence type="ECO:0000256" key="6">
    <source>
        <dbReference type="ARBA" id="ARBA00022833"/>
    </source>
</evidence>
<feature type="compositionally biased region" description="Low complexity" evidence="10">
    <location>
        <begin position="629"/>
        <end position="646"/>
    </location>
</feature>
<dbReference type="Gene3D" id="6.10.140.1740">
    <property type="match status" value="1"/>
</dbReference>
<evidence type="ECO:0000256" key="9">
    <source>
        <dbReference type="PROSITE-ProRule" id="PRU00146"/>
    </source>
</evidence>
<feature type="compositionally biased region" description="Pro residues" evidence="10">
    <location>
        <begin position="583"/>
        <end position="596"/>
    </location>
</feature>
<dbReference type="FunFam" id="1.20.58.610:FF:000002">
    <property type="entry name" value="Hsp90 co-chaperone Cdc37, putative"/>
    <property type="match status" value="1"/>
</dbReference>
<dbReference type="STRING" id="36050.A0A1B8ABU2"/>
<feature type="domain" description="PHD-type" evidence="11">
    <location>
        <begin position="814"/>
        <end position="865"/>
    </location>
</feature>
<reference evidence="12 13" key="1">
    <citation type="submission" date="2016-06" db="EMBL/GenBank/DDBJ databases">
        <title>Living apart together: crosstalk between the core and supernumerary genomes in a fungal plant pathogen.</title>
        <authorList>
            <person name="Vanheule A."/>
            <person name="Audenaert K."/>
            <person name="Warris S."/>
            <person name="Van De Geest H."/>
            <person name="Schijlen E."/>
            <person name="Hofte M."/>
            <person name="De Saeger S."/>
            <person name="Haesaert G."/>
            <person name="Waalwijk C."/>
            <person name="Van Der Lee T."/>
        </authorList>
    </citation>
    <scope>NUCLEOTIDE SEQUENCE [LARGE SCALE GENOMIC DNA]</scope>
    <source>
        <strain evidence="12 13">2516</strain>
    </source>
</reference>
<dbReference type="Pfam" id="PF03234">
    <property type="entry name" value="CDC37_N"/>
    <property type="match status" value="1"/>
</dbReference>
<dbReference type="InterPro" id="IPR013083">
    <property type="entry name" value="Znf_RING/FYVE/PHD"/>
</dbReference>
<evidence type="ECO:0000256" key="10">
    <source>
        <dbReference type="SAM" id="MobiDB-lite"/>
    </source>
</evidence>
<dbReference type="Proteomes" id="UP000091967">
    <property type="component" value="Unassembled WGS sequence"/>
</dbReference>
<evidence type="ECO:0000256" key="5">
    <source>
        <dbReference type="ARBA" id="ARBA00022771"/>
    </source>
</evidence>
<dbReference type="InterPro" id="IPR013873">
    <property type="entry name" value="Cdc37_C"/>
</dbReference>
<keyword evidence="6" id="KW-0862">Zinc</keyword>
<accession>A0A1B8ABU2</accession>
<dbReference type="GO" id="GO:0051082">
    <property type="term" value="F:unfolded protein binding"/>
    <property type="evidence" value="ECO:0007669"/>
    <property type="project" value="TreeGrafter"/>
</dbReference>
<evidence type="ECO:0000256" key="7">
    <source>
        <dbReference type="ARBA" id="ARBA00023186"/>
    </source>
</evidence>
<dbReference type="CDD" id="cd15587">
    <property type="entry name" value="PHD_Yng1p_like"/>
    <property type="match status" value="1"/>
</dbReference>
<dbReference type="GO" id="GO:0050821">
    <property type="term" value="P:protein stabilization"/>
    <property type="evidence" value="ECO:0007669"/>
    <property type="project" value="TreeGrafter"/>
</dbReference>
<dbReference type="PROSITE" id="PS50016">
    <property type="entry name" value="ZF_PHD_2"/>
    <property type="match status" value="1"/>
</dbReference>
<dbReference type="PANTHER" id="PTHR12800">
    <property type="entry name" value="CDC37-RELATED"/>
    <property type="match status" value="1"/>
</dbReference>
<dbReference type="GO" id="GO:0008270">
    <property type="term" value="F:zinc ion binding"/>
    <property type="evidence" value="ECO:0007669"/>
    <property type="project" value="UniProtKB-KW"/>
</dbReference>
<sequence>MAEAADPDGDTTMEVISPKHQTSFRAPTLERIDSLASMESRVDPDAQTAVTDFLDFTDYLPSDVVRSLILIGKLDERYADASLKVNDLTEQWGQLPKINMEERPAPVQLRADISEHLDLAVNSRAFAHAEAVRMADNINRHYNKAKVLLSKLKSMRDNYPTEEQKSPVQTKSPQAARSKALKAADGQKHRRPQGPRIIVPGEVLAPYDIDQDILTDESDVSSDDDSDTTAPNRRTPGPAPRIKLVNNKLPKTPSRLARPVTYATPALSEAAAANNAALLQPPPDDAVVGSPDAPWLQLTQYELAKLRKRMKKNATWTPSETMIARELKALGRGPDAYHEAKKDAKEKGERFEPVVPQAVVDTKSGEKQLPAGALSPDTLSAEEVATSNRGMKLNEAKKLKREALAKMAAEEAEESARKMNEAAKLFLGNGNGSKNTSNNGNTTNNNNGSNGTPKTPTSDTPIKETPKPTKTRAASRSTKRKREPEPEEPTDINGSAEKNENRPQVKRTKTETPVPPPPQLTLSKGPTPENPAPAPVPTIAPIDHPVVSHTETPVPIPIPAMATRGSAKSPTPNPVAASNAGPTKPPGPPQETPVPLPFSEGRKSVTPVLPPVRENTKRETRGDAAKRTQQAQQQQAEPQAIQAIPEVPEEETLKSEPKTSPLLQTATVQIAVAPPQSPPPPPPPQHAPEVANRQVPSRAPTPRITPGPEGLAIRRPSSRGKAASQEPQLSLAADRPRRASTARNTPAPEPRPPKRTKRPAPGIVSTTKSGGNSAVGKRKAPPKKKARPKKDRGSAEVELEDVDDDGNPIDPDEPKYCLCNRVSFGTMIACENSECKQEWFHLECVGLTEVPARTTKWYCPECRVKLNIGERGERMPVDYSKWDALELSDDSDIEVHPNVDKRSFIRAKQNQIHQERQHRKLQIETYKYERVVNDGLIKRISGLLASLRAHASEATTRNPAEVAFQAVMESAGNPKDDKPPVPPEGVHTHEKEQPSYTKMMATLLDQVNKALDEKKPENRYEAMIAEIQEHEDKVTNLQKELEIKLAELEKEEGRKITSEGIHTGFDSSHVAKSTPEEKKKETTQVELLNPGAAAGSSSSSGAEKQDVKIDDDSDIESSPAGKKFGTIKANDYQASLQFLLQNPQLLVEKETDGLLVQAFDAALEGKDDLSRQYIHQGLLLQYCRALGKDGVGLFFKRIMTKGHQAQEVFYKDVQETYMKIRTRSREIKAERAKEGQTEGVEQIQLHAVEPGTVINIKVPAADSEDPEEQEAREIFEHFSPEMRKALETGNLDEVNKVLGEMPIDEAEELVGLFGEANILSLEEQIIDATTEEGKKQLKDIEAAASSEKKEEYGDPE</sequence>
<keyword evidence="5 9" id="KW-0863">Zinc-finger</keyword>
<evidence type="ECO:0000256" key="1">
    <source>
        <dbReference type="ARBA" id="ARBA00004496"/>
    </source>
</evidence>
<feature type="region of interest" description="Disordered" evidence="10">
    <location>
        <begin position="215"/>
        <end position="242"/>
    </location>
</feature>
<protein>
    <recommendedName>
        <fullName evidence="8">Hsp90 chaperone protein kinase-targeting subunit</fullName>
    </recommendedName>
</protein>
<feature type="region of interest" description="Disordered" evidence="10">
    <location>
        <begin position="362"/>
        <end position="389"/>
    </location>
</feature>
<dbReference type="SMART" id="SM01069">
    <property type="entry name" value="CDC37_C"/>
    <property type="match status" value="1"/>
</dbReference>
<feature type="region of interest" description="Disordered" evidence="10">
    <location>
        <begin position="405"/>
        <end position="811"/>
    </location>
</feature>
<feature type="compositionally biased region" description="Basic residues" evidence="10">
    <location>
        <begin position="776"/>
        <end position="790"/>
    </location>
</feature>
<keyword evidence="3" id="KW-0963">Cytoplasm</keyword>
<organism evidence="12 13">
    <name type="scientific">Fusarium poae</name>
    <dbReference type="NCBI Taxonomy" id="36050"/>
    <lineage>
        <taxon>Eukaryota</taxon>
        <taxon>Fungi</taxon>
        <taxon>Dikarya</taxon>
        <taxon>Ascomycota</taxon>
        <taxon>Pezizomycotina</taxon>
        <taxon>Sordariomycetes</taxon>
        <taxon>Hypocreomycetidae</taxon>
        <taxon>Hypocreales</taxon>
        <taxon>Nectriaceae</taxon>
        <taxon>Fusarium</taxon>
    </lineage>
</organism>
<feature type="compositionally biased region" description="Pro residues" evidence="10">
    <location>
        <begin position="675"/>
        <end position="686"/>
    </location>
</feature>
<feature type="region of interest" description="Disordered" evidence="10">
    <location>
        <begin position="1332"/>
        <end position="1356"/>
    </location>
</feature>
<evidence type="ECO:0000256" key="3">
    <source>
        <dbReference type="ARBA" id="ARBA00022490"/>
    </source>
</evidence>
<dbReference type="GO" id="GO:0031072">
    <property type="term" value="F:heat shock protein binding"/>
    <property type="evidence" value="ECO:0007669"/>
    <property type="project" value="TreeGrafter"/>
</dbReference>
<dbReference type="InterPro" id="IPR019786">
    <property type="entry name" value="Zinc_finger_PHD-type_CS"/>
</dbReference>
<feature type="compositionally biased region" description="Basic and acidic residues" evidence="10">
    <location>
        <begin position="614"/>
        <end position="626"/>
    </location>
</feature>
<dbReference type="SMART" id="SM01070">
    <property type="entry name" value="CDC37_M"/>
    <property type="match status" value="1"/>
</dbReference>
<proteinExistence type="inferred from homology"/>
<dbReference type="InterPro" id="IPR013855">
    <property type="entry name" value="Cdc37_N_dom"/>
</dbReference>
<evidence type="ECO:0000313" key="12">
    <source>
        <dbReference type="EMBL" id="OBS17960.1"/>
    </source>
</evidence>
<feature type="region of interest" description="Disordered" evidence="10">
    <location>
        <begin position="1052"/>
        <end position="1122"/>
    </location>
</feature>
<dbReference type="Pfam" id="PF08564">
    <property type="entry name" value="CDC37_C"/>
    <property type="match status" value="1"/>
</dbReference>
<feature type="region of interest" description="Disordered" evidence="10">
    <location>
        <begin position="970"/>
        <end position="993"/>
    </location>
</feature>
<dbReference type="Gene3D" id="3.30.40.10">
    <property type="entry name" value="Zinc/RING finger domain, C3HC4 (zinc finger)"/>
    <property type="match status" value="1"/>
</dbReference>
<dbReference type="Gene3D" id="1.20.58.610">
    <property type="entry name" value="Cdc37, Hsp90 binding domain"/>
    <property type="match status" value="1"/>
</dbReference>
<name>A0A1B8ABU2_FUSPO</name>
<dbReference type="InterPro" id="IPR011011">
    <property type="entry name" value="Znf_FYVE_PHD"/>
</dbReference>
<evidence type="ECO:0000313" key="13">
    <source>
        <dbReference type="Proteomes" id="UP000091967"/>
    </source>
</evidence>
<dbReference type="Pfam" id="PF08565">
    <property type="entry name" value="CDC37_M"/>
    <property type="match status" value="1"/>
</dbReference>
<feature type="compositionally biased region" description="Low complexity" evidence="10">
    <location>
        <begin position="432"/>
        <end position="457"/>
    </location>
</feature>
<dbReference type="GO" id="GO:0005737">
    <property type="term" value="C:cytoplasm"/>
    <property type="evidence" value="ECO:0007669"/>
    <property type="project" value="UniProtKB-SubCell"/>
</dbReference>
<feature type="compositionally biased region" description="Polar residues" evidence="10">
    <location>
        <begin position="166"/>
        <end position="175"/>
    </location>
</feature>
<dbReference type="SMART" id="SM00249">
    <property type="entry name" value="PHD"/>
    <property type="match status" value="1"/>
</dbReference>
<keyword evidence="7" id="KW-0143">Chaperone</keyword>
<evidence type="ECO:0000259" key="11">
    <source>
        <dbReference type="PROSITE" id="PS50016"/>
    </source>
</evidence>
<dbReference type="PANTHER" id="PTHR12800:SF4">
    <property type="entry name" value="HSP90 CO-CHAPERONE CDC37"/>
    <property type="match status" value="1"/>
</dbReference>
<dbReference type="InterPro" id="IPR013874">
    <property type="entry name" value="Cdc37_Hsp90-bd"/>
</dbReference>
<dbReference type="PROSITE" id="PS01359">
    <property type="entry name" value="ZF_PHD_1"/>
    <property type="match status" value="1"/>
</dbReference>
<comment type="similarity">
    <text evidence="2">Belongs to the CDC37 family.</text>
</comment>
<feature type="compositionally biased region" description="Low complexity" evidence="10">
    <location>
        <begin position="1091"/>
        <end position="1102"/>
    </location>
</feature>
<dbReference type="SUPFAM" id="SSF101391">
    <property type="entry name" value="Hsp90 co-chaperone CDC37"/>
    <property type="match status" value="1"/>
</dbReference>
<evidence type="ECO:0000256" key="8">
    <source>
        <dbReference type="ARBA" id="ARBA00031396"/>
    </source>
</evidence>
<keyword evidence="13" id="KW-1185">Reference proteome</keyword>
<feature type="region of interest" description="Disordered" evidence="10">
    <location>
        <begin position="158"/>
        <end position="202"/>
    </location>
</feature>
<dbReference type="InterPro" id="IPR038189">
    <property type="entry name" value="Cdc37_Hsp90-bd_sf"/>
</dbReference>
<dbReference type="EMBL" id="LYXU01000004">
    <property type="protein sequence ID" value="OBS17960.1"/>
    <property type="molecule type" value="Genomic_DNA"/>
</dbReference>
<dbReference type="GO" id="GO:0051087">
    <property type="term" value="F:protein-folding chaperone binding"/>
    <property type="evidence" value="ECO:0007669"/>
    <property type="project" value="TreeGrafter"/>
</dbReference>
<comment type="subcellular location">
    <subcellularLocation>
        <location evidence="1">Cytoplasm</location>
    </subcellularLocation>
</comment>
<dbReference type="SMART" id="SM01408">
    <property type="entry name" value="ING"/>
    <property type="match status" value="1"/>
</dbReference>
<feature type="compositionally biased region" description="Acidic residues" evidence="10">
    <location>
        <begin position="797"/>
        <end position="811"/>
    </location>
</feature>
<gene>
    <name evidence="12" type="ORF">FPOA_09688</name>
</gene>
<dbReference type="GO" id="GO:0000785">
    <property type="term" value="C:chromatin"/>
    <property type="evidence" value="ECO:0007669"/>
    <property type="project" value="UniProtKB-ARBA"/>
</dbReference>
<evidence type="ECO:0000256" key="2">
    <source>
        <dbReference type="ARBA" id="ARBA00006222"/>
    </source>
</evidence>
<evidence type="ECO:0000256" key="4">
    <source>
        <dbReference type="ARBA" id="ARBA00022723"/>
    </source>
</evidence>
<dbReference type="SUPFAM" id="SSF57903">
    <property type="entry name" value="FYVE/PHD zinc finger"/>
    <property type="match status" value="1"/>
</dbReference>
<dbReference type="GO" id="GO:0006457">
    <property type="term" value="P:protein folding"/>
    <property type="evidence" value="ECO:0007669"/>
    <property type="project" value="TreeGrafter"/>
</dbReference>
<feature type="compositionally biased region" description="Acidic residues" evidence="10">
    <location>
        <begin position="215"/>
        <end position="227"/>
    </location>
</feature>
<feature type="compositionally biased region" description="Pro residues" evidence="10">
    <location>
        <begin position="528"/>
        <end position="538"/>
    </location>
</feature>
<feature type="compositionally biased region" description="Basic and acidic residues" evidence="10">
    <location>
        <begin position="1074"/>
        <end position="1083"/>
    </location>
</feature>